<comment type="caution">
    <text evidence="1">The sequence shown here is derived from an EMBL/GenBank/DDBJ whole genome shotgun (WGS) entry which is preliminary data.</text>
</comment>
<evidence type="ECO:0000313" key="2">
    <source>
        <dbReference type="Proteomes" id="UP000179243"/>
    </source>
</evidence>
<sequence length="80" mass="9532">MTFPSAVLNNPFYQRSMFPWDLKTAHAEKPFKHKPHPFPWRFIGFDVYVGSYLIISRRLAIAYGKFSLRNHIGLIIFYIR</sequence>
<gene>
    <name evidence="1" type="ORF">A2519_03120</name>
</gene>
<organism evidence="1 2">
    <name type="scientific">Candidatus Raymondbacteria bacterium RIFOXYD12_FULL_49_13</name>
    <dbReference type="NCBI Taxonomy" id="1817890"/>
    <lineage>
        <taxon>Bacteria</taxon>
        <taxon>Raymondiibacteriota</taxon>
    </lineage>
</organism>
<evidence type="ECO:0000313" key="1">
    <source>
        <dbReference type="EMBL" id="OGK01827.1"/>
    </source>
</evidence>
<name>A0A1F7F5L8_UNCRA</name>
<proteinExistence type="predicted"/>
<protein>
    <submittedName>
        <fullName evidence="1">Uncharacterized protein</fullName>
    </submittedName>
</protein>
<dbReference type="EMBL" id="MFYX01000118">
    <property type="protein sequence ID" value="OGK01827.1"/>
    <property type="molecule type" value="Genomic_DNA"/>
</dbReference>
<reference evidence="1 2" key="1">
    <citation type="journal article" date="2016" name="Nat. Commun.">
        <title>Thousands of microbial genomes shed light on interconnected biogeochemical processes in an aquifer system.</title>
        <authorList>
            <person name="Anantharaman K."/>
            <person name="Brown C.T."/>
            <person name="Hug L.A."/>
            <person name="Sharon I."/>
            <person name="Castelle C.J."/>
            <person name="Probst A.J."/>
            <person name="Thomas B.C."/>
            <person name="Singh A."/>
            <person name="Wilkins M.J."/>
            <person name="Karaoz U."/>
            <person name="Brodie E.L."/>
            <person name="Williams K.H."/>
            <person name="Hubbard S.S."/>
            <person name="Banfield J.F."/>
        </authorList>
    </citation>
    <scope>NUCLEOTIDE SEQUENCE [LARGE SCALE GENOMIC DNA]</scope>
</reference>
<dbReference type="Proteomes" id="UP000179243">
    <property type="component" value="Unassembled WGS sequence"/>
</dbReference>
<accession>A0A1F7F5L8</accession>
<dbReference type="AlphaFoldDB" id="A0A1F7F5L8"/>